<dbReference type="EMBL" id="JAMKPW020000010">
    <property type="protein sequence ID" value="KAK8214799.1"/>
    <property type="molecule type" value="Genomic_DNA"/>
</dbReference>
<gene>
    <name evidence="1" type="ORF">M8818_002382</name>
</gene>
<dbReference type="Proteomes" id="UP001320706">
    <property type="component" value="Unassembled WGS sequence"/>
</dbReference>
<reference evidence="1" key="1">
    <citation type="submission" date="2024-02" db="EMBL/GenBank/DDBJ databases">
        <title>Metagenome Assembled Genome of Zalaria obscura JY119.</title>
        <authorList>
            <person name="Vighnesh L."/>
            <person name="Jagadeeshwari U."/>
            <person name="Venkata Ramana C."/>
            <person name="Sasikala C."/>
        </authorList>
    </citation>
    <scope>NUCLEOTIDE SEQUENCE</scope>
    <source>
        <strain evidence="1">JY119</strain>
    </source>
</reference>
<comment type="caution">
    <text evidence="1">The sequence shown here is derived from an EMBL/GenBank/DDBJ whole genome shotgun (WGS) entry which is preliminary data.</text>
</comment>
<keyword evidence="2" id="KW-1185">Reference proteome</keyword>
<proteinExistence type="predicted"/>
<sequence>MTIITVTIELLRKKRDASIRSPGRSEVHRGSAYHHNMCIVQGSEDNTTLQPRYHPASILWHMPQNRSDLSQSLPPKPEQRSNPLNLWDNRIPAQSLAPLRQATS</sequence>
<protein>
    <submittedName>
        <fullName evidence="1">Uncharacterized protein</fullName>
    </submittedName>
</protein>
<evidence type="ECO:0000313" key="2">
    <source>
        <dbReference type="Proteomes" id="UP001320706"/>
    </source>
</evidence>
<accession>A0ACC3SII6</accession>
<name>A0ACC3SII6_9PEZI</name>
<evidence type="ECO:0000313" key="1">
    <source>
        <dbReference type="EMBL" id="KAK8214799.1"/>
    </source>
</evidence>
<organism evidence="1 2">
    <name type="scientific">Zalaria obscura</name>
    <dbReference type="NCBI Taxonomy" id="2024903"/>
    <lineage>
        <taxon>Eukaryota</taxon>
        <taxon>Fungi</taxon>
        <taxon>Dikarya</taxon>
        <taxon>Ascomycota</taxon>
        <taxon>Pezizomycotina</taxon>
        <taxon>Dothideomycetes</taxon>
        <taxon>Dothideomycetidae</taxon>
        <taxon>Dothideales</taxon>
        <taxon>Zalariaceae</taxon>
        <taxon>Zalaria</taxon>
    </lineage>
</organism>